<feature type="compositionally biased region" description="Low complexity" evidence="1">
    <location>
        <begin position="39"/>
        <end position="52"/>
    </location>
</feature>
<proteinExistence type="predicted"/>
<protein>
    <submittedName>
        <fullName evidence="2">Uncharacterized protein</fullName>
    </submittedName>
</protein>
<feature type="compositionally biased region" description="Polar residues" evidence="1">
    <location>
        <begin position="25"/>
        <end position="38"/>
    </location>
</feature>
<evidence type="ECO:0000313" key="2">
    <source>
        <dbReference type="EMBL" id="KAA8916780.1"/>
    </source>
</evidence>
<feature type="compositionally biased region" description="Polar residues" evidence="1">
    <location>
        <begin position="142"/>
        <end position="157"/>
    </location>
</feature>
<dbReference type="EMBL" id="SWFS01000082">
    <property type="protein sequence ID" value="KAA8916780.1"/>
    <property type="molecule type" value="Genomic_DNA"/>
</dbReference>
<sequence length="194" mass="20823">MFGFQQNSGGSNSNNGSAFQSAFSQPANSGGNKNPFNMNSSNGSRKPSPSGNSNGGGFRGGRGGNRGGPRGGFRGGRGGRGGNRNNNDRSSQPTANGNGNFSKVNYFQNATKNNTAEVSQPTPPGFKPRNRKKRPIPPYLLPSQSSIQTVPSTSDPWDIENQNKMLQVEQQMGHSDMQSLYEKVRTKAFVQKLH</sequence>
<organism evidence="2 3">
    <name type="scientific">Trichomonascus ciferrii</name>
    <dbReference type="NCBI Taxonomy" id="44093"/>
    <lineage>
        <taxon>Eukaryota</taxon>
        <taxon>Fungi</taxon>
        <taxon>Dikarya</taxon>
        <taxon>Ascomycota</taxon>
        <taxon>Saccharomycotina</taxon>
        <taxon>Dipodascomycetes</taxon>
        <taxon>Dipodascales</taxon>
        <taxon>Trichomonascaceae</taxon>
        <taxon>Trichomonascus</taxon>
        <taxon>Trichomonascus ciferrii complex</taxon>
    </lineage>
</organism>
<feature type="compositionally biased region" description="Low complexity" evidence="1">
    <location>
        <begin position="1"/>
        <end position="24"/>
    </location>
</feature>
<name>A0A642V9G5_9ASCO</name>
<feature type="region of interest" description="Disordered" evidence="1">
    <location>
        <begin position="1"/>
        <end position="157"/>
    </location>
</feature>
<feature type="compositionally biased region" description="Gly residues" evidence="1">
    <location>
        <begin position="53"/>
        <end position="82"/>
    </location>
</feature>
<accession>A0A642V9G5</accession>
<gene>
    <name evidence="2" type="ORF">TRICI_001078</name>
</gene>
<evidence type="ECO:0000256" key="1">
    <source>
        <dbReference type="SAM" id="MobiDB-lite"/>
    </source>
</evidence>
<feature type="compositionally biased region" description="Polar residues" evidence="1">
    <location>
        <begin position="88"/>
        <end position="120"/>
    </location>
</feature>
<comment type="caution">
    <text evidence="2">The sequence shown here is derived from an EMBL/GenBank/DDBJ whole genome shotgun (WGS) entry which is preliminary data.</text>
</comment>
<dbReference type="AlphaFoldDB" id="A0A642V9G5"/>
<keyword evidence="3" id="KW-1185">Reference proteome</keyword>
<reference evidence="2" key="1">
    <citation type="journal article" date="2019" name="G3 (Bethesda)">
        <title>Genome Assemblies of Two Rare Opportunistic Yeast Pathogens: Diutina rugosa (syn. Candida rugosa) and Trichomonascus ciferrii (syn. Candida ciferrii).</title>
        <authorList>
            <person name="Mixao V."/>
            <person name="Saus E."/>
            <person name="Hansen A.P."/>
            <person name="Lass-Florl C."/>
            <person name="Gabaldon T."/>
        </authorList>
    </citation>
    <scope>NUCLEOTIDE SEQUENCE</scope>
    <source>
        <strain evidence="2">CBS 4856</strain>
    </source>
</reference>
<dbReference type="Proteomes" id="UP000761534">
    <property type="component" value="Unassembled WGS sequence"/>
</dbReference>
<evidence type="ECO:0000313" key="3">
    <source>
        <dbReference type="Proteomes" id="UP000761534"/>
    </source>
</evidence>
<dbReference type="VEuPathDB" id="FungiDB:TRICI_001078"/>